<dbReference type="PANTHER" id="PTHR43519">
    <property type="entry name" value="ATP-DEPENDENT RNA HELICASE HRPB"/>
    <property type="match status" value="1"/>
</dbReference>
<keyword evidence="1" id="KW-0547">Nucleotide-binding</keyword>
<dbReference type="RefSeq" id="WP_101497176.1">
    <property type="nucleotide sequence ID" value="NZ_LNJZ01000008.1"/>
</dbReference>
<dbReference type="Pfam" id="PF00270">
    <property type="entry name" value="DEAD"/>
    <property type="match status" value="1"/>
</dbReference>
<accession>A0A4R6TXX1</accession>
<protein>
    <submittedName>
        <fullName evidence="8">ATP-dependent helicase HrpB</fullName>
    </submittedName>
</protein>
<name>A0A4R6TXX1_9GAMM</name>
<dbReference type="InterPro" id="IPR001650">
    <property type="entry name" value="Helicase_C-like"/>
</dbReference>
<evidence type="ECO:0000256" key="2">
    <source>
        <dbReference type="ARBA" id="ARBA00022801"/>
    </source>
</evidence>
<dbReference type="AlphaFoldDB" id="A0A4R6TXX1"/>
<dbReference type="SMART" id="SM00487">
    <property type="entry name" value="DEXDc"/>
    <property type="match status" value="1"/>
</dbReference>
<dbReference type="Pfam" id="PF08482">
    <property type="entry name" value="HrpB_C"/>
    <property type="match status" value="1"/>
</dbReference>
<keyword evidence="3 8" id="KW-0347">Helicase</keyword>
<sequence>MLPIDTILPRLQQALTKHPTVLLQAPPGAGKTTKVPLALLDAPWRDGRKILMLEPRRLAARTAAQFMARQLGEQAGQTVGYRTRLDSKVSAETQIEVVTEGILTRLIQQDPMLDNYAAVLFDEFHERSLHADLGLVLVRESQQALREDLRTLVMSATLDSAPIVRLLGDVPVISSEGRAYPVDVIYQPVRELQRNLAEAVCGCILQVLQEQSGSLLVFLPGIGEIRRVAERLQDQLPPDVLLAPLYGNLQAAEQDSAIAPAPQGTRKVVLATAIAETSLTIEGVRVVIDSGLQRRAVFDPNSGMNRLVTGRLSKASAEQRKGRAGRIEPGVCYRLWSENEQASLPDFTPPEIREADLATLVLELAQWGTRDPAQLEWIDPPPAAHWNQARDLLQLLGLLNADGSISDNGKAARELGVHPRLANMILHGRRLGLGAAAADIAALLGERDLLGPQEGADLHERLRLLHGERPARGIDRARLNAVRQSARQLHRGKPGTLPTPEQAGRLLALAYPDRIGLRRAQSHRYQLSNGRGASLREDDPLAREQWLVAAELDGRAREALIYLSAPVNPAVLEQDQPHLFSENEEAVWNEQRGTVVLRHVRKLGQLVLAEKELGKPAPEQIQQALLDAVRQKGLDSLPWTESARQWQARVQLLAREFPDDWPDVGNDALLATLEHWLLPYLAGMQRWADLQRLELHNALNGLLDYQQQQQLGQLAPVTLTIPTGQQVRLDYLAENGPVLAAKLQAMFGLEHTPTVAAGRVPVLIHLLSPASRPLAVTADLHSFWRNAYAEVRKDMRGRYPKHPWPEDPLTAKAQQGVKRRP</sequence>
<evidence type="ECO:0000313" key="8">
    <source>
        <dbReference type="EMBL" id="TDQ38166.1"/>
    </source>
</evidence>
<evidence type="ECO:0000259" key="7">
    <source>
        <dbReference type="PROSITE" id="PS51194"/>
    </source>
</evidence>
<dbReference type="GO" id="GO:0005524">
    <property type="term" value="F:ATP binding"/>
    <property type="evidence" value="ECO:0007669"/>
    <property type="project" value="UniProtKB-KW"/>
</dbReference>
<evidence type="ECO:0000313" key="9">
    <source>
        <dbReference type="Proteomes" id="UP000294575"/>
    </source>
</evidence>
<dbReference type="PROSITE" id="PS51194">
    <property type="entry name" value="HELICASE_CTER"/>
    <property type="match status" value="1"/>
</dbReference>
<evidence type="ECO:0000256" key="5">
    <source>
        <dbReference type="SAM" id="MobiDB-lite"/>
    </source>
</evidence>
<dbReference type="Proteomes" id="UP000294575">
    <property type="component" value="Unassembled WGS sequence"/>
</dbReference>
<dbReference type="PROSITE" id="PS51192">
    <property type="entry name" value="HELICASE_ATP_BIND_1"/>
    <property type="match status" value="1"/>
</dbReference>
<dbReference type="SMART" id="SM00490">
    <property type="entry name" value="HELICc"/>
    <property type="match status" value="1"/>
</dbReference>
<feature type="region of interest" description="Disordered" evidence="5">
    <location>
        <begin position="797"/>
        <end position="821"/>
    </location>
</feature>
<gene>
    <name evidence="8" type="ORF">DFQ45_10577</name>
</gene>
<dbReference type="GO" id="GO:0004386">
    <property type="term" value="F:helicase activity"/>
    <property type="evidence" value="ECO:0007669"/>
    <property type="project" value="UniProtKB-KW"/>
</dbReference>
<evidence type="ECO:0000256" key="1">
    <source>
        <dbReference type="ARBA" id="ARBA00022741"/>
    </source>
</evidence>
<dbReference type="Gene3D" id="3.40.50.300">
    <property type="entry name" value="P-loop containing nucleotide triphosphate hydrolases"/>
    <property type="match status" value="2"/>
</dbReference>
<comment type="caution">
    <text evidence="8">The sequence shown here is derived from an EMBL/GenBank/DDBJ whole genome shotgun (WGS) entry which is preliminary data.</text>
</comment>
<evidence type="ECO:0000256" key="3">
    <source>
        <dbReference type="ARBA" id="ARBA00022806"/>
    </source>
</evidence>
<dbReference type="PANTHER" id="PTHR43519:SF1">
    <property type="entry name" value="ATP-DEPENDENT RNA HELICASE HRPB"/>
    <property type="match status" value="1"/>
</dbReference>
<dbReference type="Pfam" id="PF00271">
    <property type="entry name" value="Helicase_C"/>
    <property type="match status" value="1"/>
</dbReference>
<dbReference type="InterPro" id="IPR010225">
    <property type="entry name" value="HrpB"/>
</dbReference>
<dbReference type="NCBIfam" id="TIGR01970">
    <property type="entry name" value="DEAH_box_HrpB"/>
    <property type="match status" value="1"/>
</dbReference>
<dbReference type="CDD" id="cd17990">
    <property type="entry name" value="DEXHc_HrpB"/>
    <property type="match status" value="1"/>
</dbReference>
<dbReference type="InterPro" id="IPR013689">
    <property type="entry name" value="RNA_helicase_ATP-dep_HrpB_C"/>
</dbReference>
<dbReference type="InterPro" id="IPR027417">
    <property type="entry name" value="P-loop_NTPase"/>
</dbReference>
<dbReference type="InterPro" id="IPR049614">
    <property type="entry name" value="HrpB_DEXH"/>
</dbReference>
<feature type="domain" description="Helicase ATP-binding" evidence="6">
    <location>
        <begin position="12"/>
        <end position="176"/>
    </location>
</feature>
<reference evidence="8 9" key="1">
    <citation type="submission" date="2019-03" db="EMBL/GenBank/DDBJ databases">
        <title>Genomic Encyclopedia of Type Strains, Phase IV (KMG-IV): sequencing the most valuable type-strain genomes for metagenomic binning, comparative biology and taxonomic classification.</title>
        <authorList>
            <person name="Goeker M."/>
        </authorList>
    </citation>
    <scope>NUCLEOTIDE SEQUENCE [LARGE SCALE GENOMIC DNA]</scope>
    <source>
        <strain evidence="8 9">DSM 28679</strain>
    </source>
</reference>
<feature type="domain" description="Helicase C-terminal" evidence="7">
    <location>
        <begin position="203"/>
        <end position="368"/>
    </location>
</feature>
<dbReference type="Gene3D" id="1.20.120.1080">
    <property type="match status" value="1"/>
</dbReference>
<dbReference type="SUPFAM" id="SSF52540">
    <property type="entry name" value="P-loop containing nucleoside triphosphate hydrolases"/>
    <property type="match status" value="1"/>
</dbReference>
<dbReference type="SMART" id="SM00847">
    <property type="entry name" value="HA2"/>
    <property type="match status" value="1"/>
</dbReference>
<evidence type="ECO:0000259" key="6">
    <source>
        <dbReference type="PROSITE" id="PS51192"/>
    </source>
</evidence>
<dbReference type="OrthoDB" id="9805617at2"/>
<keyword evidence="2" id="KW-0378">Hydrolase</keyword>
<evidence type="ECO:0000256" key="4">
    <source>
        <dbReference type="ARBA" id="ARBA00022840"/>
    </source>
</evidence>
<dbReference type="InterPro" id="IPR007502">
    <property type="entry name" value="Helicase-assoc_dom"/>
</dbReference>
<dbReference type="GO" id="GO:0016787">
    <property type="term" value="F:hydrolase activity"/>
    <property type="evidence" value="ECO:0007669"/>
    <property type="project" value="UniProtKB-KW"/>
</dbReference>
<dbReference type="InterPro" id="IPR014001">
    <property type="entry name" value="Helicase_ATP-bd"/>
</dbReference>
<dbReference type="InterPro" id="IPR011545">
    <property type="entry name" value="DEAD/DEAH_box_helicase_dom"/>
</dbReference>
<organism evidence="8 9">
    <name type="scientific">Thiopseudomonas denitrificans</name>
    <dbReference type="NCBI Taxonomy" id="1501432"/>
    <lineage>
        <taxon>Bacteria</taxon>
        <taxon>Pseudomonadati</taxon>
        <taxon>Pseudomonadota</taxon>
        <taxon>Gammaproteobacteria</taxon>
        <taxon>Pseudomonadales</taxon>
        <taxon>Pseudomonadaceae</taxon>
        <taxon>Thiopseudomonas</taxon>
    </lineage>
</organism>
<keyword evidence="9" id="KW-1185">Reference proteome</keyword>
<keyword evidence="4" id="KW-0067">ATP-binding</keyword>
<dbReference type="EMBL" id="SNYK01000005">
    <property type="protein sequence ID" value="TDQ38166.1"/>
    <property type="molecule type" value="Genomic_DNA"/>
</dbReference>
<dbReference type="CDD" id="cd18791">
    <property type="entry name" value="SF2_C_RHA"/>
    <property type="match status" value="1"/>
</dbReference>
<proteinExistence type="predicted"/>
<dbReference type="FunFam" id="3.40.50.300:FF:002125">
    <property type="entry name" value="ATP-dependent helicase HrpB"/>
    <property type="match status" value="1"/>
</dbReference>
<dbReference type="PIRSF" id="PIRSF005496">
    <property type="entry name" value="ATP_hel_hrpB"/>
    <property type="match status" value="1"/>
</dbReference>
<dbReference type="GO" id="GO:0003676">
    <property type="term" value="F:nucleic acid binding"/>
    <property type="evidence" value="ECO:0007669"/>
    <property type="project" value="InterPro"/>
</dbReference>